<comment type="caution">
    <text evidence="4">The sequence shown here is derived from an EMBL/GenBank/DDBJ whole genome shotgun (WGS) entry which is preliminary data.</text>
</comment>
<proteinExistence type="predicted"/>
<keyword evidence="2" id="KW-0472">Membrane</keyword>
<dbReference type="SMART" id="SM00060">
    <property type="entry name" value="FN3"/>
    <property type="match status" value="3"/>
</dbReference>
<dbReference type="STRING" id="1797994.A2227_06210"/>
<dbReference type="GO" id="GO:0046872">
    <property type="term" value="F:metal ion binding"/>
    <property type="evidence" value="ECO:0007669"/>
    <property type="project" value="InterPro"/>
</dbReference>
<sequence length="527" mass="58988">MLKLNKFFYLNILLFFLVMAGVFGVGFFVMHKTNALFAAEEETDSTPPAIYNINVDKISATSSEITWETDEAADSLVNYGLDKSYGVVRDPRADKTEHAILLDNLEAGKTYYFRVTSSDADGNQSISNDFSFLTPKTEKELISEVPSENIIEAGEGGLKDLITEEGVGGLSQRGEEVLLKLIENITSEEVLEEVKEKVEEKAEDVLLPPTIILDYADVEVGTDYAIITWETDKESNTMVALAEDDDYDSVSENPYTWKEGEPDEFVLKHRVEVTGLTPATTYHFQVSSESSLGLKGISGDKTFKTKSILPEIYNIQIIKIEEESATIRWVTNVPCSSIIEYTNLNSGDTKLEGNSSFLTIHSMKLTNLVFDTYYSAVIRVESEEGEKAESEPLTFITTKDEYPPIISKVKTESTLYPGSDNKVQTIASWETDEPSKCQLFYHQGLVTIDEPSSLPLENDLAARHVQVVTNFIPSTVYKFWIICADEAENKAKSEDFTMLTPSQEESIIDIILKNFESSFGWVKKLKI</sequence>
<keyword evidence="2" id="KW-1133">Transmembrane helix</keyword>
<evidence type="ECO:0000313" key="4">
    <source>
        <dbReference type="EMBL" id="OGF26851.1"/>
    </source>
</evidence>
<dbReference type="SUPFAM" id="SSF49265">
    <property type="entry name" value="Fibronectin type III"/>
    <property type="match status" value="1"/>
</dbReference>
<organism evidence="4 5">
    <name type="scientific">Candidatus Falkowbacteria bacterium RIFOXYA2_FULL_47_19</name>
    <dbReference type="NCBI Taxonomy" id="1797994"/>
    <lineage>
        <taxon>Bacteria</taxon>
        <taxon>Candidatus Falkowiibacteriota</taxon>
    </lineage>
</organism>
<dbReference type="Gene3D" id="2.60.40.380">
    <property type="entry name" value="Purple acid phosphatase-like, N-terminal"/>
    <property type="match status" value="1"/>
</dbReference>
<protein>
    <recommendedName>
        <fullName evidence="3">Fibronectin type-III domain-containing protein</fullName>
    </recommendedName>
</protein>
<dbReference type="Pfam" id="PF16656">
    <property type="entry name" value="Pur_ac_phosph_N"/>
    <property type="match status" value="1"/>
</dbReference>
<dbReference type="EMBL" id="MFGB01000013">
    <property type="protein sequence ID" value="OGF26851.1"/>
    <property type="molecule type" value="Genomic_DNA"/>
</dbReference>
<keyword evidence="1" id="KW-0677">Repeat</keyword>
<dbReference type="InterPro" id="IPR050991">
    <property type="entry name" value="ECM_Regulatory_Proteins"/>
</dbReference>
<dbReference type="InterPro" id="IPR003961">
    <property type="entry name" value="FN3_dom"/>
</dbReference>
<feature type="transmembrane region" description="Helical" evidence="2">
    <location>
        <begin position="7"/>
        <end position="30"/>
    </location>
</feature>
<gene>
    <name evidence="4" type="ORF">A2227_06210</name>
</gene>
<evidence type="ECO:0000259" key="3">
    <source>
        <dbReference type="PROSITE" id="PS50853"/>
    </source>
</evidence>
<dbReference type="InterPro" id="IPR008963">
    <property type="entry name" value="Purple_acid_Pase-like_N"/>
</dbReference>
<keyword evidence="2" id="KW-0812">Transmembrane</keyword>
<reference evidence="4 5" key="1">
    <citation type="journal article" date="2016" name="Nat. Commun.">
        <title>Thousands of microbial genomes shed light on interconnected biogeochemical processes in an aquifer system.</title>
        <authorList>
            <person name="Anantharaman K."/>
            <person name="Brown C.T."/>
            <person name="Hug L.A."/>
            <person name="Sharon I."/>
            <person name="Castelle C.J."/>
            <person name="Probst A.J."/>
            <person name="Thomas B.C."/>
            <person name="Singh A."/>
            <person name="Wilkins M.J."/>
            <person name="Karaoz U."/>
            <person name="Brodie E.L."/>
            <person name="Williams K.H."/>
            <person name="Hubbard S.S."/>
            <person name="Banfield J.F."/>
        </authorList>
    </citation>
    <scope>NUCLEOTIDE SEQUENCE [LARGE SCALE GENOMIC DNA]</scope>
</reference>
<feature type="domain" description="Fibronectin type-III" evidence="3">
    <location>
        <begin position="49"/>
        <end position="137"/>
    </location>
</feature>
<dbReference type="PANTHER" id="PTHR46708">
    <property type="entry name" value="TENASCIN"/>
    <property type="match status" value="1"/>
</dbReference>
<dbReference type="Gene3D" id="2.60.40.10">
    <property type="entry name" value="Immunoglobulins"/>
    <property type="match status" value="2"/>
</dbReference>
<evidence type="ECO:0000313" key="5">
    <source>
        <dbReference type="Proteomes" id="UP000178367"/>
    </source>
</evidence>
<name>A0A1F5SKR7_9BACT</name>
<dbReference type="CDD" id="cd00063">
    <property type="entry name" value="FN3"/>
    <property type="match status" value="2"/>
</dbReference>
<dbReference type="PROSITE" id="PS50853">
    <property type="entry name" value="FN3"/>
    <property type="match status" value="2"/>
</dbReference>
<dbReference type="SUPFAM" id="SSF49363">
    <property type="entry name" value="Purple acid phosphatase, N-terminal domain"/>
    <property type="match status" value="1"/>
</dbReference>
<dbReference type="InterPro" id="IPR036116">
    <property type="entry name" value="FN3_sf"/>
</dbReference>
<dbReference type="PANTHER" id="PTHR46708:SF2">
    <property type="entry name" value="FIBRONECTIN TYPE-III DOMAIN-CONTAINING PROTEIN"/>
    <property type="match status" value="1"/>
</dbReference>
<dbReference type="AlphaFoldDB" id="A0A1F5SKR7"/>
<dbReference type="InterPro" id="IPR015914">
    <property type="entry name" value="PAPs_N"/>
</dbReference>
<feature type="domain" description="Fibronectin type-III" evidence="3">
    <location>
        <begin position="311"/>
        <end position="401"/>
    </location>
</feature>
<dbReference type="InterPro" id="IPR013783">
    <property type="entry name" value="Ig-like_fold"/>
</dbReference>
<dbReference type="Proteomes" id="UP000178367">
    <property type="component" value="Unassembled WGS sequence"/>
</dbReference>
<dbReference type="GO" id="GO:0003993">
    <property type="term" value="F:acid phosphatase activity"/>
    <property type="evidence" value="ECO:0007669"/>
    <property type="project" value="InterPro"/>
</dbReference>
<evidence type="ECO:0000256" key="1">
    <source>
        <dbReference type="ARBA" id="ARBA00022737"/>
    </source>
</evidence>
<evidence type="ECO:0000256" key="2">
    <source>
        <dbReference type="SAM" id="Phobius"/>
    </source>
</evidence>
<accession>A0A1F5SKR7</accession>